<dbReference type="EMBL" id="FJOG01000016">
    <property type="protein sequence ID" value="CZR60675.1"/>
    <property type="molecule type" value="Genomic_DNA"/>
</dbReference>
<dbReference type="PROSITE" id="PS00162">
    <property type="entry name" value="ALPHA_CA_1"/>
    <property type="match status" value="1"/>
</dbReference>
<dbReference type="InterPro" id="IPR001148">
    <property type="entry name" value="CA_dom"/>
</dbReference>
<evidence type="ECO:0000313" key="9">
    <source>
        <dbReference type="Proteomes" id="UP000184330"/>
    </source>
</evidence>
<keyword evidence="9" id="KW-1185">Reference proteome</keyword>
<feature type="domain" description="Alpha-carbonic anhydrase" evidence="7">
    <location>
        <begin position="35"/>
        <end position="266"/>
    </location>
</feature>
<dbReference type="PANTHER" id="PTHR18952">
    <property type="entry name" value="CARBONIC ANHYDRASE"/>
    <property type="match status" value="1"/>
</dbReference>
<organism evidence="8 9">
    <name type="scientific">Phialocephala subalpina</name>
    <dbReference type="NCBI Taxonomy" id="576137"/>
    <lineage>
        <taxon>Eukaryota</taxon>
        <taxon>Fungi</taxon>
        <taxon>Dikarya</taxon>
        <taxon>Ascomycota</taxon>
        <taxon>Pezizomycotina</taxon>
        <taxon>Leotiomycetes</taxon>
        <taxon>Helotiales</taxon>
        <taxon>Mollisiaceae</taxon>
        <taxon>Phialocephala</taxon>
        <taxon>Phialocephala fortinii species complex</taxon>
    </lineage>
</organism>
<reference evidence="8 9" key="1">
    <citation type="submission" date="2016-03" db="EMBL/GenBank/DDBJ databases">
        <authorList>
            <person name="Ploux O."/>
        </authorList>
    </citation>
    <scope>NUCLEOTIDE SEQUENCE [LARGE SCALE GENOMIC DNA]</scope>
    <source>
        <strain evidence="8 9">UAMH 11012</strain>
    </source>
</reference>
<keyword evidence="6" id="KW-0732">Signal</keyword>
<proteinExistence type="inferred from homology"/>
<comment type="function">
    <text evidence="6">Reversible hydration of carbon dioxide.</text>
</comment>
<accession>A0A1L7X6M4</accession>
<keyword evidence="3 6" id="KW-0479">Metal-binding</keyword>
<keyword evidence="4 6" id="KW-0862">Zinc</keyword>
<dbReference type="GO" id="GO:0008270">
    <property type="term" value="F:zinc ion binding"/>
    <property type="evidence" value="ECO:0007669"/>
    <property type="project" value="UniProtKB-UniRule"/>
</dbReference>
<evidence type="ECO:0000256" key="6">
    <source>
        <dbReference type="RuleBase" id="RU367011"/>
    </source>
</evidence>
<keyword evidence="5 6" id="KW-0456">Lyase</keyword>
<evidence type="ECO:0000256" key="2">
    <source>
        <dbReference type="ARBA" id="ARBA00012925"/>
    </source>
</evidence>
<dbReference type="PANTHER" id="PTHR18952:SF274">
    <property type="entry name" value="ALPHA-CARBONIC ANHYDRASE DOMAIN-CONTAINING PROTEIN"/>
    <property type="match status" value="1"/>
</dbReference>
<dbReference type="SUPFAM" id="SSF51069">
    <property type="entry name" value="Carbonic anhydrase"/>
    <property type="match status" value="1"/>
</dbReference>
<dbReference type="InterPro" id="IPR041891">
    <property type="entry name" value="Alpha_CA_prokaryot-like"/>
</dbReference>
<dbReference type="Proteomes" id="UP000184330">
    <property type="component" value="Unassembled WGS sequence"/>
</dbReference>
<evidence type="ECO:0000313" key="8">
    <source>
        <dbReference type="EMBL" id="CZR60675.1"/>
    </source>
</evidence>
<comment type="similarity">
    <text evidence="6">Belongs to the alpha-carbonic anhydrase family.</text>
</comment>
<evidence type="ECO:0000256" key="5">
    <source>
        <dbReference type="ARBA" id="ARBA00023239"/>
    </source>
</evidence>
<feature type="signal peptide" evidence="6">
    <location>
        <begin position="1"/>
        <end position="16"/>
    </location>
</feature>
<dbReference type="STRING" id="576137.A0A1L7X6M4"/>
<dbReference type="AlphaFoldDB" id="A0A1L7X6M4"/>
<sequence length="266" mass="28469">MFWSISLLALAPAVLACPDHTRSSRSLVSRATGAKDWNYTDPSSWGSIKPEYAICSSGTMQSPIDLPANNFSNTHAPTFKYSATVAGELTNWGYGPSFALNETNGKDYSGNPSFTADGTTYYLIAWHTHTPSEHEISGTSYPAELHLVHGTSSGTVAGVIGIPLTASSISSPFFEQFLGSVPSTTSESHVELDEVYMGLALCEAGNLESYWTYKGSLTTPACTEGLRWWVSGTPMGLSKRQMSKLKGVSGFSSRGVQKIIAQALSV</sequence>
<protein>
    <recommendedName>
        <fullName evidence="2 6">Carbonic anhydrase</fullName>
        <ecNumber evidence="2 6">4.2.1.1</ecNumber>
    </recommendedName>
</protein>
<dbReference type="Pfam" id="PF00194">
    <property type="entry name" value="Carb_anhydrase"/>
    <property type="match status" value="1"/>
</dbReference>
<dbReference type="InterPro" id="IPR036398">
    <property type="entry name" value="CA_dom_sf"/>
</dbReference>
<evidence type="ECO:0000256" key="4">
    <source>
        <dbReference type="ARBA" id="ARBA00022833"/>
    </source>
</evidence>
<dbReference type="CDD" id="cd03124">
    <property type="entry name" value="alpha_CA_prokaryotic_like"/>
    <property type="match status" value="1"/>
</dbReference>
<dbReference type="OrthoDB" id="429145at2759"/>
<name>A0A1L7X6M4_9HELO</name>
<comment type="catalytic activity">
    <reaction evidence="6">
        <text>hydrogencarbonate + H(+) = CO2 + H2O</text>
        <dbReference type="Rhea" id="RHEA:10748"/>
        <dbReference type="ChEBI" id="CHEBI:15377"/>
        <dbReference type="ChEBI" id="CHEBI:15378"/>
        <dbReference type="ChEBI" id="CHEBI:16526"/>
        <dbReference type="ChEBI" id="CHEBI:17544"/>
        <dbReference type="EC" id="4.2.1.1"/>
    </reaction>
</comment>
<dbReference type="GO" id="GO:0004089">
    <property type="term" value="F:carbonate dehydratase activity"/>
    <property type="evidence" value="ECO:0007669"/>
    <property type="project" value="UniProtKB-UniRule"/>
</dbReference>
<dbReference type="InterPro" id="IPR023561">
    <property type="entry name" value="Carbonic_anhydrase_a-class"/>
</dbReference>
<dbReference type="PROSITE" id="PS51144">
    <property type="entry name" value="ALPHA_CA_2"/>
    <property type="match status" value="1"/>
</dbReference>
<dbReference type="SMART" id="SM01057">
    <property type="entry name" value="Carb_anhydrase"/>
    <property type="match status" value="1"/>
</dbReference>
<gene>
    <name evidence="8" type="ORF">PAC_10571</name>
</gene>
<dbReference type="EC" id="4.2.1.1" evidence="2 6"/>
<evidence type="ECO:0000256" key="3">
    <source>
        <dbReference type="ARBA" id="ARBA00022723"/>
    </source>
</evidence>
<dbReference type="InterPro" id="IPR018338">
    <property type="entry name" value="Carbonic_anhydrase_a-class_CS"/>
</dbReference>
<evidence type="ECO:0000256" key="1">
    <source>
        <dbReference type="ARBA" id="ARBA00001947"/>
    </source>
</evidence>
<comment type="cofactor">
    <cofactor evidence="1 6">
        <name>Zn(2+)</name>
        <dbReference type="ChEBI" id="CHEBI:29105"/>
    </cofactor>
</comment>
<dbReference type="Gene3D" id="3.10.200.10">
    <property type="entry name" value="Alpha carbonic anhydrase"/>
    <property type="match status" value="1"/>
</dbReference>
<feature type="chain" id="PRO_5025096497" description="Carbonic anhydrase" evidence="6">
    <location>
        <begin position="17"/>
        <end position="266"/>
    </location>
</feature>
<evidence type="ECO:0000259" key="7">
    <source>
        <dbReference type="PROSITE" id="PS51144"/>
    </source>
</evidence>